<gene>
    <name evidence="4" type="ORF">EW093_09555</name>
</gene>
<dbReference type="Gene3D" id="3.60.21.10">
    <property type="match status" value="1"/>
</dbReference>
<comment type="similarity">
    <text evidence="1 2">Belongs to the metallophosphoesterase superfamily. YfcE family.</text>
</comment>
<evidence type="ECO:0000313" key="4">
    <source>
        <dbReference type="EMBL" id="QEN04943.1"/>
    </source>
</evidence>
<comment type="cofactor">
    <cofactor evidence="2">
        <name>a divalent metal cation</name>
        <dbReference type="ChEBI" id="CHEBI:60240"/>
    </cofactor>
</comment>
<dbReference type="NCBIfam" id="TIGR00040">
    <property type="entry name" value="yfcE"/>
    <property type="match status" value="1"/>
</dbReference>
<reference evidence="4 5" key="2">
    <citation type="submission" date="2019-09" db="EMBL/GenBank/DDBJ databases">
        <title>Complete Genome Sequence and Methylome Analysis of free living Spirochaetas.</title>
        <authorList>
            <person name="Leshcheva N."/>
            <person name="Mikheeva N."/>
        </authorList>
    </citation>
    <scope>NUCLEOTIDE SEQUENCE [LARGE SCALE GENOMIC DNA]</scope>
    <source>
        <strain evidence="4 5">P</strain>
    </source>
</reference>
<evidence type="ECO:0000256" key="1">
    <source>
        <dbReference type="ARBA" id="ARBA00008950"/>
    </source>
</evidence>
<dbReference type="AlphaFoldDB" id="A0A5C1Q9Y0"/>
<proteinExistence type="inferred from homology"/>
<dbReference type="SUPFAM" id="SSF56300">
    <property type="entry name" value="Metallo-dependent phosphatases"/>
    <property type="match status" value="1"/>
</dbReference>
<protein>
    <recommendedName>
        <fullName evidence="2">Phosphoesterase</fullName>
        <ecNumber evidence="2">3.1.4.-</ecNumber>
    </recommendedName>
</protein>
<dbReference type="EMBL" id="CP035807">
    <property type="protein sequence ID" value="QEN04943.1"/>
    <property type="molecule type" value="Genomic_DNA"/>
</dbReference>
<name>A0A5C1Q9Y0_9SPIO</name>
<evidence type="ECO:0000259" key="3">
    <source>
        <dbReference type="Pfam" id="PF12850"/>
    </source>
</evidence>
<evidence type="ECO:0000256" key="2">
    <source>
        <dbReference type="RuleBase" id="RU362039"/>
    </source>
</evidence>
<evidence type="ECO:0000313" key="5">
    <source>
        <dbReference type="Proteomes" id="UP000323824"/>
    </source>
</evidence>
<dbReference type="InterPro" id="IPR024654">
    <property type="entry name" value="Calcineurin-like_PHP_lpxH"/>
</dbReference>
<dbReference type="CDD" id="cd00841">
    <property type="entry name" value="MPP_YfcE"/>
    <property type="match status" value="1"/>
</dbReference>
<sequence length="182" mass="20138">MDFFVISDIHGSSAALEKALNIYKKGNFESIIICGDILYHGARNPLPEGYNPRGVIDLLNEVKGEIIAIRGNCESEVDQMVLDFPITGDYSYLYNGSRKIFITHGHKYSKESLPPLKDGSIFLYGHTHIPDGSCLDGIYSLNPGSITLPKGDFPASYAILTSTKWEVRNLMDSSLILSCIFN</sequence>
<dbReference type="PANTHER" id="PTHR11124">
    <property type="entry name" value="VACUOLAR SORTING PROTEIN VPS29"/>
    <property type="match status" value="1"/>
</dbReference>
<keyword evidence="5" id="KW-1185">Reference proteome</keyword>
<dbReference type="NCBIfam" id="NF006988">
    <property type="entry name" value="PRK09453.1"/>
    <property type="match status" value="1"/>
</dbReference>
<feature type="domain" description="Calcineurin-like phosphoesterase" evidence="3">
    <location>
        <begin position="1"/>
        <end position="162"/>
    </location>
</feature>
<organism evidence="4 5">
    <name type="scientific">Thiospirochaeta perfilievii</name>
    <dbReference type="NCBI Taxonomy" id="252967"/>
    <lineage>
        <taxon>Bacteria</taxon>
        <taxon>Pseudomonadati</taxon>
        <taxon>Spirochaetota</taxon>
        <taxon>Spirochaetia</taxon>
        <taxon>Spirochaetales</taxon>
        <taxon>Spirochaetaceae</taxon>
        <taxon>Thiospirochaeta</taxon>
    </lineage>
</organism>
<dbReference type="OrthoDB" id="9800565at2"/>
<reference evidence="4 5" key="1">
    <citation type="submission" date="2019-02" db="EMBL/GenBank/DDBJ databases">
        <authorList>
            <person name="Fomenkov A."/>
            <person name="Dubinina G."/>
            <person name="Grabovich M."/>
            <person name="Vincze T."/>
            <person name="Roberts R.J."/>
        </authorList>
    </citation>
    <scope>NUCLEOTIDE SEQUENCE [LARGE SCALE GENOMIC DNA]</scope>
    <source>
        <strain evidence="4 5">P</strain>
    </source>
</reference>
<dbReference type="InterPro" id="IPR000979">
    <property type="entry name" value="Phosphodiesterase_MJ0936/Vps29"/>
</dbReference>
<dbReference type="Proteomes" id="UP000323824">
    <property type="component" value="Chromosome"/>
</dbReference>
<accession>A0A5C1Q9Y0</accession>
<dbReference type="InterPro" id="IPR041802">
    <property type="entry name" value="MPP_YfcE"/>
</dbReference>
<dbReference type="InterPro" id="IPR029052">
    <property type="entry name" value="Metallo-depent_PP-like"/>
</dbReference>
<dbReference type="GO" id="GO:0046872">
    <property type="term" value="F:metal ion binding"/>
    <property type="evidence" value="ECO:0007669"/>
    <property type="project" value="UniProtKB-KW"/>
</dbReference>
<dbReference type="EC" id="3.1.4.-" evidence="2"/>
<keyword evidence="2" id="KW-0479">Metal-binding</keyword>
<dbReference type="GO" id="GO:0016787">
    <property type="term" value="F:hydrolase activity"/>
    <property type="evidence" value="ECO:0007669"/>
    <property type="project" value="UniProtKB-UniRule"/>
</dbReference>
<dbReference type="RefSeq" id="WP_149568184.1">
    <property type="nucleotide sequence ID" value="NZ_CP035807.1"/>
</dbReference>
<dbReference type="Pfam" id="PF12850">
    <property type="entry name" value="Metallophos_2"/>
    <property type="match status" value="1"/>
</dbReference>
<dbReference type="KEGG" id="sper:EW093_09555"/>